<dbReference type="InterPro" id="IPR035906">
    <property type="entry name" value="MetI-like_sf"/>
</dbReference>
<dbReference type="PANTHER" id="PTHR43386">
    <property type="entry name" value="OLIGOPEPTIDE TRANSPORT SYSTEM PERMEASE PROTEIN APPC"/>
    <property type="match status" value="1"/>
</dbReference>
<dbReference type="AlphaFoldDB" id="A0A7W8H9Z3"/>
<dbReference type="RefSeq" id="WP_183773417.1">
    <property type="nucleotide sequence ID" value="NZ_JACHFW010000006.1"/>
</dbReference>
<dbReference type="GO" id="GO:0055085">
    <property type="term" value="P:transmembrane transport"/>
    <property type="evidence" value="ECO:0007669"/>
    <property type="project" value="InterPro"/>
</dbReference>
<keyword evidence="10" id="KW-1185">Reference proteome</keyword>
<evidence type="ECO:0000313" key="9">
    <source>
        <dbReference type="EMBL" id="MBB5264631.1"/>
    </source>
</evidence>
<feature type="transmembrane region" description="Helical" evidence="7">
    <location>
        <begin position="39"/>
        <end position="60"/>
    </location>
</feature>
<evidence type="ECO:0000256" key="7">
    <source>
        <dbReference type="RuleBase" id="RU363032"/>
    </source>
</evidence>
<feature type="domain" description="ABC transmembrane type-1" evidence="8">
    <location>
        <begin position="99"/>
        <end position="288"/>
    </location>
</feature>
<dbReference type="PANTHER" id="PTHR43386:SF1">
    <property type="entry name" value="D,D-DIPEPTIDE TRANSPORT SYSTEM PERMEASE PROTEIN DDPC-RELATED"/>
    <property type="match status" value="1"/>
</dbReference>
<keyword evidence="5 7" id="KW-1133">Transmembrane helix</keyword>
<dbReference type="Proteomes" id="UP000543642">
    <property type="component" value="Unassembled WGS sequence"/>
</dbReference>
<feature type="transmembrane region" description="Helical" evidence="7">
    <location>
        <begin position="216"/>
        <end position="246"/>
    </location>
</feature>
<evidence type="ECO:0000313" key="10">
    <source>
        <dbReference type="Proteomes" id="UP000543642"/>
    </source>
</evidence>
<dbReference type="Pfam" id="PF00528">
    <property type="entry name" value="BPD_transp_1"/>
    <property type="match status" value="1"/>
</dbReference>
<evidence type="ECO:0000256" key="3">
    <source>
        <dbReference type="ARBA" id="ARBA00022475"/>
    </source>
</evidence>
<keyword evidence="4 7" id="KW-0812">Transmembrane</keyword>
<evidence type="ECO:0000259" key="8">
    <source>
        <dbReference type="PROSITE" id="PS50928"/>
    </source>
</evidence>
<name>A0A7W8H9Z3_9FIRM</name>
<dbReference type="SUPFAM" id="SSF161098">
    <property type="entry name" value="MetI-like"/>
    <property type="match status" value="1"/>
</dbReference>
<accession>A0A7W8H9Z3</accession>
<comment type="caution">
    <text evidence="9">The sequence shown here is derived from an EMBL/GenBank/DDBJ whole genome shotgun (WGS) entry which is preliminary data.</text>
</comment>
<evidence type="ECO:0000256" key="2">
    <source>
        <dbReference type="ARBA" id="ARBA00022448"/>
    </source>
</evidence>
<sequence>MSKIETDAMRRINKKRKKRKGSASPGKDAWRRLTRNKTAVLGMVIIGILLLVAIFADLIAPYSYQEQNYSAIALGPCLEHPFGTDNMGRDIFSRCVYGARWSLPIGLLCVVAGMALGGTIGVIAGYCGGKVDNIIMRIMDVFQAIPAILMAIAVVAVLGNGIPQLVAAMSIAFMPNVARTCRAAIFTVKDSDYVESSKAIGVSEGKIIIRHLVPNAIGVIVINAVGMVGAAILMVSTLSYIGVGIVPPTPEWGAILSAGKEYLRSGVHMVLFPGLMIMFTVISFNLFGDGLRDALDPKLK</sequence>
<gene>
    <name evidence="9" type="ORF">HNP82_001759</name>
</gene>
<reference evidence="9 10" key="1">
    <citation type="submission" date="2020-08" db="EMBL/GenBank/DDBJ databases">
        <title>Genomic Encyclopedia of Type Strains, Phase IV (KMG-IV): sequencing the most valuable type-strain genomes for metagenomic binning, comparative biology and taxonomic classification.</title>
        <authorList>
            <person name="Goeker M."/>
        </authorList>
    </citation>
    <scope>NUCLEOTIDE SEQUENCE [LARGE SCALE GENOMIC DNA]</scope>
    <source>
        <strain evidence="9 10">DSM 106146</strain>
    </source>
</reference>
<evidence type="ECO:0000256" key="5">
    <source>
        <dbReference type="ARBA" id="ARBA00022989"/>
    </source>
</evidence>
<evidence type="ECO:0000256" key="1">
    <source>
        <dbReference type="ARBA" id="ARBA00004651"/>
    </source>
</evidence>
<dbReference type="Pfam" id="PF12911">
    <property type="entry name" value="OppC_N"/>
    <property type="match status" value="1"/>
</dbReference>
<dbReference type="EMBL" id="JACHFW010000006">
    <property type="protein sequence ID" value="MBB5264631.1"/>
    <property type="molecule type" value="Genomic_DNA"/>
</dbReference>
<dbReference type="InterPro" id="IPR000515">
    <property type="entry name" value="MetI-like"/>
</dbReference>
<dbReference type="CDD" id="cd06261">
    <property type="entry name" value="TM_PBP2"/>
    <property type="match status" value="1"/>
</dbReference>
<evidence type="ECO:0000256" key="4">
    <source>
        <dbReference type="ARBA" id="ARBA00022692"/>
    </source>
</evidence>
<dbReference type="InterPro" id="IPR025966">
    <property type="entry name" value="OppC_N"/>
</dbReference>
<organism evidence="9 10">
    <name type="scientific">Catenibacillus scindens</name>
    <dbReference type="NCBI Taxonomy" id="673271"/>
    <lineage>
        <taxon>Bacteria</taxon>
        <taxon>Bacillati</taxon>
        <taxon>Bacillota</taxon>
        <taxon>Clostridia</taxon>
        <taxon>Lachnospirales</taxon>
        <taxon>Lachnospiraceae</taxon>
        <taxon>Catenibacillus</taxon>
    </lineage>
</organism>
<dbReference type="Gene3D" id="1.10.3720.10">
    <property type="entry name" value="MetI-like"/>
    <property type="match status" value="1"/>
</dbReference>
<keyword evidence="2 7" id="KW-0813">Transport</keyword>
<dbReference type="GO" id="GO:0005886">
    <property type="term" value="C:plasma membrane"/>
    <property type="evidence" value="ECO:0007669"/>
    <property type="project" value="UniProtKB-SubCell"/>
</dbReference>
<protein>
    <submittedName>
        <fullName evidence="9">ABC-type dipeptide/oligopeptide/nickel transport system permease subunit</fullName>
    </submittedName>
</protein>
<comment type="similarity">
    <text evidence="7">Belongs to the binding-protein-dependent transport system permease family.</text>
</comment>
<dbReference type="InterPro" id="IPR050366">
    <property type="entry name" value="BP-dependent_transpt_permease"/>
</dbReference>
<feature type="transmembrane region" description="Helical" evidence="7">
    <location>
        <begin position="266"/>
        <end position="288"/>
    </location>
</feature>
<feature type="transmembrane region" description="Helical" evidence="7">
    <location>
        <begin position="105"/>
        <end position="129"/>
    </location>
</feature>
<proteinExistence type="inferred from homology"/>
<evidence type="ECO:0000256" key="6">
    <source>
        <dbReference type="ARBA" id="ARBA00023136"/>
    </source>
</evidence>
<dbReference type="PROSITE" id="PS50928">
    <property type="entry name" value="ABC_TM1"/>
    <property type="match status" value="1"/>
</dbReference>
<feature type="transmembrane region" description="Helical" evidence="7">
    <location>
        <begin position="141"/>
        <end position="159"/>
    </location>
</feature>
<keyword evidence="3" id="KW-1003">Cell membrane</keyword>
<comment type="subcellular location">
    <subcellularLocation>
        <location evidence="1 7">Cell membrane</location>
        <topology evidence="1 7">Multi-pass membrane protein</topology>
    </subcellularLocation>
</comment>
<keyword evidence="6 7" id="KW-0472">Membrane</keyword>